<dbReference type="PANTHER" id="PTHR23248">
    <property type="entry name" value="PHOSPHOLIPID SCRAMBLASE-RELATED"/>
    <property type="match status" value="1"/>
</dbReference>
<keyword evidence="5" id="KW-1185">Reference proteome</keyword>
<dbReference type="EMBL" id="KN822966">
    <property type="protein sequence ID" value="KIO30988.1"/>
    <property type="molecule type" value="Genomic_DNA"/>
</dbReference>
<comment type="similarity">
    <text evidence="1 2">Belongs to the phospholipid scramblase family.</text>
</comment>
<dbReference type="Proteomes" id="UP000054248">
    <property type="component" value="Unassembled WGS sequence"/>
</dbReference>
<dbReference type="Pfam" id="PF03803">
    <property type="entry name" value="Scramblase"/>
    <property type="match status" value="1"/>
</dbReference>
<dbReference type="AlphaFoldDB" id="A0A0C3LAT3"/>
<dbReference type="SUPFAM" id="SSF54518">
    <property type="entry name" value="Tubby C-terminal domain-like"/>
    <property type="match status" value="1"/>
</dbReference>
<protein>
    <recommendedName>
        <fullName evidence="2">Phospholipid scramblase</fullName>
    </recommendedName>
</protein>
<feature type="compositionally biased region" description="Polar residues" evidence="3">
    <location>
        <begin position="52"/>
        <end position="66"/>
    </location>
</feature>
<feature type="region of interest" description="Disordered" evidence="3">
    <location>
        <begin position="42"/>
        <end position="66"/>
    </location>
</feature>
<dbReference type="OrthoDB" id="191150at2759"/>
<dbReference type="PANTHER" id="PTHR23248:SF9">
    <property type="entry name" value="PHOSPHOLIPID SCRAMBLASE"/>
    <property type="match status" value="1"/>
</dbReference>
<gene>
    <name evidence="4" type="ORF">M407DRAFT_68530</name>
</gene>
<evidence type="ECO:0000256" key="3">
    <source>
        <dbReference type="SAM" id="MobiDB-lite"/>
    </source>
</evidence>
<dbReference type="InterPro" id="IPR025659">
    <property type="entry name" value="Tubby-like_C"/>
</dbReference>
<dbReference type="InterPro" id="IPR005552">
    <property type="entry name" value="Scramblase"/>
</dbReference>
<dbReference type="GO" id="GO:0005886">
    <property type="term" value="C:plasma membrane"/>
    <property type="evidence" value="ECO:0007669"/>
    <property type="project" value="TreeGrafter"/>
</dbReference>
<proteinExistence type="inferred from homology"/>
<evidence type="ECO:0000313" key="5">
    <source>
        <dbReference type="Proteomes" id="UP000054248"/>
    </source>
</evidence>
<dbReference type="STRING" id="1051891.A0A0C3LAT3"/>
<sequence>MLPLRPATQLLRQPGLLSRSCRTIPSTVSLIHRSYALSRYPERGSRLHRSKPTSTISRPGSSPQAIYPASSETIQQNELLMEDNPDSGGLEKLLANDMLVVTRQIEMLNLFMGFEVANRYAINDVHGNVLGYIAEEERGFFGTLARQAFKTHRGFRSVIMDANGTPILWIHRPFSWINSRLFVQRKLSEVNEKTGEEESSLVNVGVARQEWHPWRRKYHLFLGQPEQGEFRQFAQVDSGFLAWDFFLQNEGDVNIGSIRKGWTGLGREFFTDTSQYTIRFTPDPQAPSTPLAEDGTPVLPQVFQPLSLEERALVLALSVSVDFDYFSRHSEGTGFGLPFLWIFASAE</sequence>
<dbReference type="GO" id="GO:0017128">
    <property type="term" value="F:phospholipid scramblase activity"/>
    <property type="evidence" value="ECO:0007669"/>
    <property type="project" value="InterPro"/>
</dbReference>
<evidence type="ECO:0000256" key="1">
    <source>
        <dbReference type="ARBA" id="ARBA00005350"/>
    </source>
</evidence>
<evidence type="ECO:0000313" key="4">
    <source>
        <dbReference type="EMBL" id="KIO30988.1"/>
    </source>
</evidence>
<organism evidence="4 5">
    <name type="scientific">Tulasnella calospora MUT 4182</name>
    <dbReference type="NCBI Taxonomy" id="1051891"/>
    <lineage>
        <taxon>Eukaryota</taxon>
        <taxon>Fungi</taxon>
        <taxon>Dikarya</taxon>
        <taxon>Basidiomycota</taxon>
        <taxon>Agaricomycotina</taxon>
        <taxon>Agaricomycetes</taxon>
        <taxon>Cantharellales</taxon>
        <taxon>Tulasnellaceae</taxon>
        <taxon>Tulasnella</taxon>
    </lineage>
</organism>
<name>A0A0C3LAT3_9AGAM</name>
<dbReference type="HOGENOM" id="CLU_023808_0_0_1"/>
<accession>A0A0C3LAT3</accession>
<evidence type="ECO:0000256" key="2">
    <source>
        <dbReference type="RuleBase" id="RU363116"/>
    </source>
</evidence>
<reference evidence="4 5" key="1">
    <citation type="submission" date="2014-04" db="EMBL/GenBank/DDBJ databases">
        <authorList>
            <consortium name="DOE Joint Genome Institute"/>
            <person name="Kuo A."/>
            <person name="Girlanda M."/>
            <person name="Perotto S."/>
            <person name="Kohler A."/>
            <person name="Nagy L.G."/>
            <person name="Floudas D."/>
            <person name="Copeland A."/>
            <person name="Barry K.W."/>
            <person name="Cichocki N."/>
            <person name="Veneault-Fourrey C."/>
            <person name="LaButti K."/>
            <person name="Lindquist E.A."/>
            <person name="Lipzen A."/>
            <person name="Lundell T."/>
            <person name="Morin E."/>
            <person name="Murat C."/>
            <person name="Sun H."/>
            <person name="Tunlid A."/>
            <person name="Henrissat B."/>
            <person name="Grigoriev I.V."/>
            <person name="Hibbett D.S."/>
            <person name="Martin F."/>
            <person name="Nordberg H.P."/>
            <person name="Cantor M.N."/>
            <person name="Hua S.X."/>
        </authorList>
    </citation>
    <scope>NUCLEOTIDE SEQUENCE [LARGE SCALE GENOMIC DNA]</scope>
    <source>
        <strain evidence="4 5">MUT 4182</strain>
    </source>
</reference>
<reference evidence="5" key="2">
    <citation type="submission" date="2015-01" db="EMBL/GenBank/DDBJ databases">
        <title>Evolutionary Origins and Diversification of the Mycorrhizal Mutualists.</title>
        <authorList>
            <consortium name="DOE Joint Genome Institute"/>
            <consortium name="Mycorrhizal Genomics Consortium"/>
            <person name="Kohler A."/>
            <person name="Kuo A."/>
            <person name="Nagy L.G."/>
            <person name="Floudas D."/>
            <person name="Copeland A."/>
            <person name="Barry K.W."/>
            <person name="Cichocki N."/>
            <person name="Veneault-Fourrey C."/>
            <person name="LaButti K."/>
            <person name="Lindquist E.A."/>
            <person name="Lipzen A."/>
            <person name="Lundell T."/>
            <person name="Morin E."/>
            <person name="Murat C."/>
            <person name="Riley R."/>
            <person name="Ohm R."/>
            <person name="Sun H."/>
            <person name="Tunlid A."/>
            <person name="Henrissat B."/>
            <person name="Grigoriev I.V."/>
            <person name="Hibbett D.S."/>
            <person name="Martin F."/>
        </authorList>
    </citation>
    <scope>NUCLEOTIDE SEQUENCE [LARGE SCALE GENOMIC DNA]</scope>
    <source>
        <strain evidence="5">MUT 4182</strain>
    </source>
</reference>